<sequence length="362" mass="40434">MPTTKPTSRLKVYQENPLNAGMPLECLPEAFVTPSDLFFIRGHGTIPQVVPETYRLMVKGMVQHPLELSLEDLLTRFPQHTLTATLICAGSRRDELAAIHPLPGEIPWGADPISTARWRGVRLSDVLRAAGVEEEAHYVAFRGLDQARVAGELVHFGSSIRLEKALTPEVLLAHEMNDAPLPREHGFPLRVLVPGYVGVRSVKWLQEITLQSQPSTNYFQARDYKTFPPTVTAQTADWEQGKTLEEIALNAVICTPKSGETHQAGPVLVQGYALTGEEAPVERVELSTDRGATWIPATIREKTDRWAWCFWEATLDLPAGECQIIVRAWDATGKTQPEDARSLWNFKGYANNAWYQVQLHLV</sequence>
<dbReference type="GO" id="GO:0006790">
    <property type="term" value="P:sulfur compound metabolic process"/>
    <property type="evidence" value="ECO:0007669"/>
    <property type="project" value="TreeGrafter"/>
</dbReference>
<organism evidence="7 8">
    <name type="scientific">Ktedonobacter racemifer DSM 44963</name>
    <dbReference type="NCBI Taxonomy" id="485913"/>
    <lineage>
        <taxon>Bacteria</taxon>
        <taxon>Bacillati</taxon>
        <taxon>Chloroflexota</taxon>
        <taxon>Ktedonobacteria</taxon>
        <taxon>Ktedonobacterales</taxon>
        <taxon>Ktedonobacteraceae</taxon>
        <taxon>Ktedonobacter</taxon>
    </lineage>
</organism>
<proteinExistence type="predicted"/>
<evidence type="ECO:0000256" key="4">
    <source>
        <dbReference type="ARBA" id="ARBA00023002"/>
    </source>
</evidence>
<evidence type="ECO:0000256" key="2">
    <source>
        <dbReference type="ARBA" id="ARBA00022505"/>
    </source>
</evidence>
<dbReference type="Pfam" id="PF03404">
    <property type="entry name" value="Mo-co_dimer"/>
    <property type="match status" value="1"/>
</dbReference>
<dbReference type="Gene3D" id="3.90.420.10">
    <property type="entry name" value="Oxidoreductase, molybdopterin-binding domain"/>
    <property type="match status" value="1"/>
</dbReference>
<dbReference type="InterPro" id="IPR036374">
    <property type="entry name" value="OxRdtase_Mopterin-bd_sf"/>
</dbReference>
<dbReference type="SUPFAM" id="SSF81296">
    <property type="entry name" value="E set domains"/>
    <property type="match status" value="1"/>
</dbReference>
<gene>
    <name evidence="7" type="ORF">Krac_10838</name>
</gene>
<dbReference type="eggNOG" id="COG2041">
    <property type="taxonomic scope" value="Bacteria"/>
</dbReference>
<accession>D6TIN4</accession>
<evidence type="ECO:0000256" key="3">
    <source>
        <dbReference type="ARBA" id="ARBA00022723"/>
    </source>
</evidence>
<evidence type="ECO:0000256" key="1">
    <source>
        <dbReference type="ARBA" id="ARBA00001924"/>
    </source>
</evidence>
<dbReference type="GO" id="GO:0008482">
    <property type="term" value="F:sulfite oxidase activity"/>
    <property type="evidence" value="ECO:0007669"/>
    <property type="project" value="UniProtKB-EC"/>
</dbReference>
<evidence type="ECO:0000259" key="6">
    <source>
        <dbReference type="Pfam" id="PF03404"/>
    </source>
</evidence>
<dbReference type="PANTHER" id="PTHR19372:SF7">
    <property type="entry name" value="SULFITE OXIDASE, MITOCHONDRIAL"/>
    <property type="match status" value="1"/>
</dbReference>
<evidence type="ECO:0000313" key="8">
    <source>
        <dbReference type="Proteomes" id="UP000004508"/>
    </source>
</evidence>
<reference evidence="7 8" key="1">
    <citation type="journal article" date="2011" name="Stand. Genomic Sci.">
        <title>Non-contiguous finished genome sequence and contextual data of the filamentous soil bacterium Ktedonobacter racemifer type strain (SOSP1-21).</title>
        <authorList>
            <person name="Chang Y.J."/>
            <person name="Land M."/>
            <person name="Hauser L."/>
            <person name="Chertkov O."/>
            <person name="Del Rio T.G."/>
            <person name="Nolan M."/>
            <person name="Copeland A."/>
            <person name="Tice H."/>
            <person name="Cheng J.F."/>
            <person name="Lucas S."/>
            <person name="Han C."/>
            <person name="Goodwin L."/>
            <person name="Pitluck S."/>
            <person name="Ivanova N."/>
            <person name="Ovchinikova G."/>
            <person name="Pati A."/>
            <person name="Chen A."/>
            <person name="Palaniappan K."/>
            <person name="Mavromatis K."/>
            <person name="Liolios K."/>
            <person name="Brettin T."/>
            <person name="Fiebig A."/>
            <person name="Rohde M."/>
            <person name="Abt B."/>
            <person name="Goker M."/>
            <person name="Detter J.C."/>
            <person name="Woyke T."/>
            <person name="Bristow J."/>
            <person name="Eisen J.A."/>
            <person name="Markowitz V."/>
            <person name="Hugenholtz P."/>
            <person name="Kyrpides N.C."/>
            <person name="Klenk H.P."/>
            <person name="Lapidus A."/>
        </authorList>
    </citation>
    <scope>NUCLEOTIDE SEQUENCE [LARGE SCALE GENOMIC DNA]</scope>
    <source>
        <strain evidence="8">DSM 44963</strain>
    </source>
</reference>
<dbReference type="Gene3D" id="2.60.40.650">
    <property type="match status" value="1"/>
</dbReference>
<keyword evidence="4 7" id="KW-0560">Oxidoreductase</keyword>
<comment type="caution">
    <text evidence="7">The sequence shown here is derived from an EMBL/GenBank/DDBJ whole genome shotgun (WGS) entry which is preliminary data.</text>
</comment>
<keyword evidence="3" id="KW-0479">Metal-binding</keyword>
<dbReference type="InterPro" id="IPR000572">
    <property type="entry name" value="OxRdtase_Mopterin-bd_dom"/>
</dbReference>
<dbReference type="SUPFAM" id="SSF56524">
    <property type="entry name" value="Oxidoreductase molybdopterin-binding domain"/>
    <property type="match status" value="1"/>
</dbReference>
<dbReference type="InParanoid" id="D6TIN4"/>
<dbReference type="Pfam" id="PF00174">
    <property type="entry name" value="Oxidored_molyb"/>
    <property type="match status" value="1"/>
</dbReference>
<dbReference type="STRING" id="485913.Krac_10838"/>
<dbReference type="PRINTS" id="PR00407">
    <property type="entry name" value="EUMOPTERIN"/>
</dbReference>
<dbReference type="RefSeq" id="WP_007905797.1">
    <property type="nucleotide sequence ID" value="NZ_ADVG01000001.1"/>
</dbReference>
<feature type="domain" description="Moybdenum cofactor oxidoreductase dimerisation" evidence="6">
    <location>
        <begin position="244"/>
        <end position="360"/>
    </location>
</feature>
<dbReference type="Proteomes" id="UP000004508">
    <property type="component" value="Unassembled WGS sequence"/>
</dbReference>
<dbReference type="EC" id="1.8.3.1" evidence="7"/>
<dbReference type="FunFam" id="3.90.420.10:FF:000002">
    <property type="entry name" value="sulfite oxidase, mitochondrial"/>
    <property type="match status" value="1"/>
</dbReference>
<dbReference type="InterPro" id="IPR014756">
    <property type="entry name" value="Ig_E-set"/>
</dbReference>
<name>D6TIN4_KTERA</name>
<dbReference type="GO" id="GO:0030151">
    <property type="term" value="F:molybdenum ion binding"/>
    <property type="evidence" value="ECO:0007669"/>
    <property type="project" value="InterPro"/>
</dbReference>
<keyword evidence="2" id="KW-0500">Molybdenum</keyword>
<protein>
    <submittedName>
        <fullName evidence="7">Sulfite oxidase</fullName>
        <ecNumber evidence="7">1.8.3.1</ecNumber>
    </submittedName>
</protein>
<keyword evidence="8" id="KW-1185">Reference proteome</keyword>
<dbReference type="AlphaFoldDB" id="D6TIN4"/>
<dbReference type="EMBL" id="ADVG01000001">
    <property type="protein sequence ID" value="EFH89291.1"/>
    <property type="molecule type" value="Genomic_DNA"/>
</dbReference>
<dbReference type="GO" id="GO:0043546">
    <property type="term" value="F:molybdopterin cofactor binding"/>
    <property type="evidence" value="ECO:0007669"/>
    <property type="project" value="TreeGrafter"/>
</dbReference>
<dbReference type="InterPro" id="IPR008335">
    <property type="entry name" value="Mopterin_OxRdtase_euk"/>
</dbReference>
<dbReference type="PANTHER" id="PTHR19372">
    <property type="entry name" value="SULFITE REDUCTASE"/>
    <property type="match status" value="1"/>
</dbReference>
<feature type="domain" description="Oxidoreductase molybdopterin-binding" evidence="5">
    <location>
        <begin position="43"/>
        <end position="219"/>
    </location>
</feature>
<dbReference type="OrthoDB" id="9778777at2"/>
<comment type="cofactor">
    <cofactor evidence="1">
        <name>Mo-molybdopterin</name>
        <dbReference type="ChEBI" id="CHEBI:71302"/>
    </cofactor>
</comment>
<dbReference type="GO" id="GO:0020037">
    <property type="term" value="F:heme binding"/>
    <property type="evidence" value="ECO:0007669"/>
    <property type="project" value="TreeGrafter"/>
</dbReference>
<evidence type="ECO:0000259" key="5">
    <source>
        <dbReference type="Pfam" id="PF00174"/>
    </source>
</evidence>
<evidence type="ECO:0000313" key="7">
    <source>
        <dbReference type="EMBL" id="EFH89291.1"/>
    </source>
</evidence>
<dbReference type="InterPro" id="IPR005066">
    <property type="entry name" value="MoCF_OxRdtse_dimer"/>
</dbReference>